<evidence type="ECO:0000256" key="1">
    <source>
        <dbReference type="SAM" id="Phobius"/>
    </source>
</evidence>
<feature type="transmembrane region" description="Helical" evidence="1">
    <location>
        <begin position="38"/>
        <end position="59"/>
    </location>
</feature>
<dbReference type="Pfam" id="PF11877">
    <property type="entry name" value="DUF3397"/>
    <property type="match status" value="1"/>
</dbReference>
<accession>A0A9W5TXR2</accession>
<feature type="transmembrane region" description="Helical" evidence="1">
    <location>
        <begin position="103"/>
        <end position="125"/>
    </location>
</feature>
<reference evidence="2" key="2">
    <citation type="submission" date="2020-09" db="EMBL/GenBank/DDBJ databases">
        <authorList>
            <person name="Sun Q."/>
            <person name="Zhou Y."/>
        </authorList>
    </citation>
    <scope>NUCLEOTIDE SEQUENCE</scope>
    <source>
        <strain evidence="2">CGMCC 1.15454</strain>
    </source>
</reference>
<dbReference type="AlphaFoldDB" id="A0A9W5TXR2"/>
<dbReference type="PIRSF" id="PIRSF030092">
    <property type="entry name" value="UCP030092"/>
    <property type="match status" value="1"/>
</dbReference>
<organism evidence="2 3">
    <name type="scientific">Lentibacillus populi</name>
    <dbReference type="NCBI Taxonomy" id="1827502"/>
    <lineage>
        <taxon>Bacteria</taxon>
        <taxon>Bacillati</taxon>
        <taxon>Bacillota</taxon>
        <taxon>Bacilli</taxon>
        <taxon>Bacillales</taxon>
        <taxon>Bacillaceae</taxon>
        <taxon>Lentibacillus</taxon>
    </lineage>
</organism>
<dbReference type="RefSeq" id="WP_088050075.1">
    <property type="nucleotide sequence ID" value="NZ_BMJD01000017.1"/>
</dbReference>
<proteinExistence type="predicted"/>
<sequence length="127" mass="15313">MLDIIIYSIAFIITAPILTTWVVYQFSVKIYRQKWRAFHTAVNWTTIWYILAVMTLMSVIFNNSFYGWIIVLLLCILSIIIVIQWKTRTEVDFKRAFKGFWRFTFLLFTFLYICLILIGLIQQLFYL</sequence>
<comment type="caution">
    <text evidence="2">The sequence shown here is derived from an EMBL/GenBank/DDBJ whole genome shotgun (WGS) entry which is preliminary data.</text>
</comment>
<evidence type="ECO:0000313" key="2">
    <source>
        <dbReference type="EMBL" id="GGB45086.1"/>
    </source>
</evidence>
<feature type="transmembrane region" description="Helical" evidence="1">
    <location>
        <begin position="6"/>
        <end position="26"/>
    </location>
</feature>
<dbReference type="InterPro" id="IPR024515">
    <property type="entry name" value="DUF3397"/>
</dbReference>
<gene>
    <name evidence="2" type="ORF">GCM10011409_23330</name>
</gene>
<keyword evidence="1" id="KW-0472">Membrane</keyword>
<keyword evidence="1" id="KW-0812">Transmembrane</keyword>
<dbReference type="Proteomes" id="UP000621492">
    <property type="component" value="Unassembled WGS sequence"/>
</dbReference>
<dbReference type="EMBL" id="BMJD01000017">
    <property type="protein sequence ID" value="GGB45086.1"/>
    <property type="molecule type" value="Genomic_DNA"/>
</dbReference>
<reference evidence="2" key="1">
    <citation type="journal article" date="2014" name="Int. J. Syst. Evol. Microbiol.">
        <title>Complete genome sequence of Corynebacterium casei LMG S-19264T (=DSM 44701T), isolated from a smear-ripened cheese.</title>
        <authorList>
            <consortium name="US DOE Joint Genome Institute (JGI-PGF)"/>
            <person name="Walter F."/>
            <person name="Albersmeier A."/>
            <person name="Kalinowski J."/>
            <person name="Ruckert C."/>
        </authorList>
    </citation>
    <scope>NUCLEOTIDE SEQUENCE</scope>
    <source>
        <strain evidence="2">CGMCC 1.15454</strain>
    </source>
</reference>
<name>A0A9W5TXR2_9BACI</name>
<dbReference type="InterPro" id="IPR016945">
    <property type="entry name" value="UCP030092"/>
</dbReference>
<protein>
    <recommendedName>
        <fullName evidence="4">DUF3397 domain-containing protein</fullName>
    </recommendedName>
</protein>
<evidence type="ECO:0008006" key="4">
    <source>
        <dbReference type="Google" id="ProtNLM"/>
    </source>
</evidence>
<feature type="transmembrane region" description="Helical" evidence="1">
    <location>
        <begin position="65"/>
        <end position="83"/>
    </location>
</feature>
<keyword evidence="1" id="KW-1133">Transmembrane helix</keyword>
<evidence type="ECO:0000313" key="3">
    <source>
        <dbReference type="Proteomes" id="UP000621492"/>
    </source>
</evidence>
<keyword evidence="3" id="KW-1185">Reference proteome</keyword>